<accession>A0AA95HHK1</accession>
<protein>
    <submittedName>
        <fullName evidence="2">Uncharacterized protein</fullName>
    </submittedName>
</protein>
<evidence type="ECO:0000313" key="2">
    <source>
        <dbReference type="EMBL" id="WGZ96190.1"/>
    </source>
</evidence>
<dbReference type="AlphaFoldDB" id="A0AA95HHK1"/>
<proteinExistence type="predicted"/>
<evidence type="ECO:0000256" key="1">
    <source>
        <dbReference type="SAM" id="SignalP"/>
    </source>
</evidence>
<name>A0AA95HHK1_9GAMM</name>
<dbReference type="KEGG" id="tput:QJT81_09515"/>
<feature type="signal peptide" evidence="1">
    <location>
        <begin position="1"/>
        <end position="28"/>
    </location>
</feature>
<gene>
    <name evidence="2" type="ORF">QJT81_09515</name>
</gene>
<feature type="chain" id="PRO_5041710439" evidence="1">
    <location>
        <begin position="29"/>
        <end position="191"/>
    </location>
</feature>
<dbReference type="Proteomes" id="UP001301326">
    <property type="component" value="Chromosome"/>
</dbReference>
<reference evidence="2" key="2">
    <citation type="submission" date="2023-04" db="EMBL/GenBank/DDBJ databases">
        <authorList>
            <person name="Beletskiy A.V."/>
            <person name="Mardanov A.V."/>
            <person name="Ravin N.V."/>
        </authorList>
    </citation>
    <scope>NUCLEOTIDE SEQUENCE</scope>
    <source>
        <strain evidence="2">GKL-02</strain>
    </source>
</reference>
<dbReference type="EMBL" id="CP124756">
    <property type="protein sequence ID" value="WGZ96190.1"/>
    <property type="molecule type" value="Genomic_DNA"/>
</dbReference>
<reference evidence="2" key="1">
    <citation type="journal article" date="2023" name="Int. J. Mol. Sci.">
        <title>Metagenomics Revealed a New Genus 'Candidatus Thiocaldithrix dubininis' gen. nov., sp. nov. and a New Species 'Candidatus Thiothrix putei' sp. nov. in the Family Thiotrichaceae, Some Members of Which Have Traits of Both Na+- and H+-Motive Energetics.</title>
        <authorList>
            <person name="Ravin N.V."/>
            <person name="Muntyan M.S."/>
            <person name="Smolyakov D.D."/>
            <person name="Rudenko T.S."/>
            <person name="Beletsky A.V."/>
            <person name="Mardanov A.V."/>
            <person name="Grabovich M.Y."/>
        </authorList>
    </citation>
    <scope>NUCLEOTIDE SEQUENCE</scope>
    <source>
        <strain evidence="2">GKL-02</strain>
    </source>
</reference>
<keyword evidence="1" id="KW-0732">Signal</keyword>
<organism evidence="2">
    <name type="scientific">Candidatus Thiothrix putei</name>
    <dbReference type="NCBI Taxonomy" id="3080811"/>
    <lineage>
        <taxon>Bacteria</taxon>
        <taxon>Pseudomonadati</taxon>
        <taxon>Pseudomonadota</taxon>
        <taxon>Gammaproteobacteria</taxon>
        <taxon>Thiotrichales</taxon>
        <taxon>Thiotrichaceae</taxon>
        <taxon>Thiothrix</taxon>
    </lineage>
</organism>
<sequence length="191" mass="19394">MTCHNPLSKVVLTLSLAGSLFCSSAVYAAEDLHQPAFNVAQQVLECIAKEYAYGNQVPQFLADIVQNKIAEHGTAAKLTLERLATRVGRGTLNNVPHLPPALAAWAAKEAAHINREGAEIIIETRSDVDSCTAPGLYVPGGVAGVGAGALGTVGTINMTYVLIGGALVTAGVLGGASNGSSSGDTGGNISP</sequence>